<reference evidence="1 2" key="1">
    <citation type="journal article" date="2017" name="Curr. Biol.">
        <title>Genome architecture and evolution of a unichromosomal asexual nematode.</title>
        <authorList>
            <person name="Fradin H."/>
            <person name="Zegar C."/>
            <person name="Gutwein M."/>
            <person name="Lucas J."/>
            <person name="Kovtun M."/>
            <person name="Corcoran D."/>
            <person name="Baugh L.R."/>
            <person name="Kiontke K."/>
            <person name="Gunsalus K."/>
            <person name="Fitch D.H."/>
            <person name="Piano F."/>
        </authorList>
    </citation>
    <scope>NUCLEOTIDE SEQUENCE [LARGE SCALE GENOMIC DNA]</scope>
    <source>
        <strain evidence="1">PF1309</strain>
    </source>
</reference>
<name>A0A2A2M5G9_9BILA</name>
<dbReference type="Proteomes" id="UP000218231">
    <property type="component" value="Unassembled WGS sequence"/>
</dbReference>
<accession>A0A2A2M5G9</accession>
<keyword evidence="2" id="KW-1185">Reference proteome</keyword>
<sequence>MTHAQARLGAVDDPAGWRQPKILGPLACAQHHAHLVEHRQGALDAVLQQAAPIGQQGLALVRAEARALPGREHQGDDLHKASRAMPLRVRKISASTARAISAGVLLPRFRPIGA</sequence>
<dbReference type="AlphaFoldDB" id="A0A2A2M5G9"/>
<dbReference type="EMBL" id="LIAE01004781">
    <property type="protein sequence ID" value="PAV93669.1"/>
    <property type="molecule type" value="Genomic_DNA"/>
</dbReference>
<organism evidence="1 2">
    <name type="scientific">Diploscapter pachys</name>
    <dbReference type="NCBI Taxonomy" id="2018661"/>
    <lineage>
        <taxon>Eukaryota</taxon>
        <taxon>Metazoa</taxon>
        <taxon>Ecdysozoa</taxon>
        <taxon>Nematoda</taxon>
        <taxon>Chromadorea</taxon>
        <taxon>Rhabditida</taxon>
        <taxon>Rhabditina</taxon>
        <taxon>Rhabditomorpha</taxon>
        <taxon>Rhabditoidea</taxon>
        <taxon>Rhabditidae</taxon>
        <taxon>Diploscapter</taxon>
    </lineage>
</organism>
<proteinExistence type="predicted"/>
<evidence type="ECO:0000313" key="1">
    <source>
        <dbReference type="EMBL" id="PAV93669.1"/>
    </source>
</evidence>
<protein>
    <submittedName>
        <fullName evidence="1">Uncharacterized protein</fullName>
    </submittedName>
</protein>
<comment type="caution">
    <text evidence="1">The sequence shown here is derived from an EMBL/GenBank/DDBJ whole genome shotgun (WGS) entry which is preliminary data.</text>
</comment>
<evidence type="ECO:0000313" key="2">
    <source>
        <dbReference type="Proteomes" id="UP000218231"/>
    </source>
</evidence>
<gene>
    <name evidence="1" type="ORF">WR25_21592</name>
</gene>